<keyword evidence="3" id="KW-0949">S-adenosyl-L-methionine</keyword>
<dbReference type="NCBIfam" id="TIGR00536">
    <property type="entry name" value="hemK_fam"/>
    <property type="match status" value="1"/>
</dbReference>
<organism evidence="6">
    <name type="scientific">freshwater metagenome</name>
    <dbReference type="NCBI Taxonomy" id="449393"/>
    <lineage>
        <taxon>unclassified sequences</taxon>
        <taxon>metagenomes</taxon>
        <taxon>ecological metagenomes</taxon>
    </lineage>
</organism>
<dbReference type="InterPro" id="IPR040758">
    <property type="entry name" value="PrmC_N"/>
</dbReference>
<dbReference type="Gene3D" id="3.40.50.150">
    <property type="entry name" value="Vaccinia Virus protein VP39"/>
    <property type="match status" value="1"/>
</dbReference>
<dbReference type="EMBL" id="CAEZUU010000030">
    <property type="protein sequence ID" value="CAB4608290.1"/>
    <property type="molecule type" value="Genomic_DNA"/>
</dbReference>
<dbReference type="CDD" id="cd02440">
    <property type="entry name" value="AdoMet_MTases"/>
    <property type="match status" value="1"/>
</dbReference>
<dbReference type="Pfam" id="PF17827">
    <property type="entry name" value="PrmC_N"/>
    <property type="match status" value="1"/>
</dbReference>
<protein>
    <submittedName>
        <fullName evidence="6">Unannotated protein</fullName>
    </submittedName>
</protein>
<proteinExistence type="inferred from homology"/>
<dbReference type="InterPro" id="IPR019874">
    <property type="entry name" value="RF_methyltr_PrmC"/>
</dbReference>
<name>A0A6J6H6C7_9ZZZZ</name>
<dbReference type="GO" id="GO:0032259">
    <property type="term" value="P:methylation"/>
    <property type="evidence" value="ECO:0007669"/>
    <property type="project" value="UniProtKB-KW"/>
</dbReference>
<reference evidence="6" key="1">
    <citation type="submission" date="2020-05" db="EMBL/GenBank/DDBJ databases">
        <authorList>
            <person name="Chiriac C."/>
            <person name="Salcher M."/>
            <person name="Ghai R."/>
            <person name="Kavagutti S V."/>
        </authorList>
    </citation>
    <scope>NUCLEOTIDE SEQUENCE</scope>
</reference>
<evidence type="ECO:0000259" key="4">
    <source>
        <dbReference type="Pfam" id="PF13847"/>
    </source>
</evidence>
<evidence type="ECO:0000256" key="3">
    <source>
        <dbReference type="ARBA" id="ARBA00022691"/>
    </source>
</evidence>
<dbReference type="Pfam" id="PF13847">
    <property type="entry name" value="Methyltransf_31"/>
    <property type="match status" value="1"/>
</dbReference>
<dbReference type="NCBIfam" id="TIGR03534">
    <property type="entry name" value="RF_mod_PrmC"/>
    <property type="match status" value="1"/>
</dbReference>
<gene>
    <name evidence="6" type="ORF">UFOPK1857_00248</name>
</gene>
<accession>A0A6J6H6C7</accession>
<dbReference type="InterPro" id="IPR029063">
    <property type="entry name" value="SAM-dependent_MTases_sf"/>
</dbReference>
<dbReference type="GO" id="GO:0102559">
    <property type="term" value="F:peptide chain release factor N(5)-glutamine methyltransferase activity"/>
    <property type="evidence" value="ECO:0007669"/>
    <property type="project" value="UniProtKB-EC"/>
</dbReference>
<dbReference type="InterPro" id="IPR050320">
    <property type="entry name" value="N5-glutamine_MTase"/>
</dbReference>
<dbReference type="AlphaFoldDB" id="A0A6J6H6C7"/>
<dbReference type="PANTHER" id="PTHR18895">
    <property type="entry name" value="HEMK METHYLTRANSFERASE"/>
    <property type="match status" value="1"/>
</dbReference>
<dbReference type="Gene3D" id="1.10.8.10">
    <property type="entry name" value="DNA helicase RuvA subunit, C-terminal domain"/>
    <property type="match status" value="1"/>
</dbReference>
<dbReference type="PROSITE" id="PS00092">
    <property type="entry name" value="N6_MTASE"/>
    <property type="match status" value="1"/>
</dbReference>
<evidence type="ECO:0000259" key="5">
    <source>
        <dbReference type="Pfam" id="PF17827"/>
    </source>
</evidence>
<dbReference type="PANTHER" id="PTHR18895:SF74">
    <property type="entry name" value="MTRF1L RELEASE FACTOR GLUTAMINE METHYLTRANSFERASE"/>
    <property type="match status" value="1"/>
</dbReference>
<keyword evidence="1" id="KW-0489">Methyltransferase</keyword>
<dbReference type="SUPFAM" id="SSF53335">
    <property type="entry name" value="S-adenosyl-L-methionine-dependent methyltransferases"/>
    <property type="match status" value="1"/>
</dbReference>
<evidence type="ECO:0000256" key="1">
    <source>
        <dbReference type="ARBA" id="ARBA00022603"/>
    </source>
</evidence>
<evidence type="ECO:0000256" key="2">
    <source>
        <dbReference type="ARBA" id="ARBA00022679"/>
    </source>
</evidence>
<dbReference type="InterPro" id="IPR025714">
    <property type="entry name" value="Methyltranfer_dom"/>
</dbReference>
<keyword evidence="2" id="KW-0808">Transferase</keyword>
<feature type="domain" description="Methyltransferase" evidence="4">
    <location>
        <begin position="127"/>
        <end position="261"/>
    </location>
</feature>
<dbReference type="InterPro" id="IPR004556">
    <property type="entry name" value="HemK-like"/>
</dbReference>
<evidence type="ECO:0000313" key="6">
    <source>
        <dbReference type="EMBL" id="CAB4608290.1"/>
    </source>
</evidence>
<dbReference type="GO" id="GO:0003676">
    <property type="term" value="F:nucleic acid binding"/>
    <property type="evidence" value="ECO:0007669"/>
    <property type="project" value="InterPro"/>
</dbReference>
<feature type="domain" description="Release factor glutamine methyltransferase N-terminal" evidence="5">
    <location>
        <begin position="11"/>
        <end position="83"/>
    </location>
</feature>
<sequence>MAAQAGVLLRDLVEHAAKRFEEAGIDSAMVDAELLAGHVLKLTRGGIQSEIIRGAEITDTQADAITQLYARRLNREPLQHITGKAYFRNLELQVGRGVFIPRPETEFVAQLAIDALRAVASEQPIAVDLGTGSGAIALALATEVSNSKIYAVEKSDDAISFTRKNFANCAPENAVLIHGDLADAFGELDGTVSVVASNPPYIPLAAVPRDVEVRLHDPELALYGGEDGMQVMHQVSATAKRLLHSGGTLVVEHADSQSQQVSQLLLADGWRQVRAHKDLTGRDRAVTAIK</sequence>
<dbReference type="InterPro" id="IPR002052">
    <property type="entry name" value="DNA_methylase_N6_adenine_CS"/>
</dbReference>
<dbReference type="HAMAP" id="MF_02126">
    <property type="entry name" value="RF_methyltr_PrmC"/>
    <property type="match status" value="1"/>
</dbReference>